<proteinExistence type="predicted"/>
<evidence type="ECO:0000256" key="1">
    <source>
        <dbReference type="SAM" id="MobiDB-lite"/>
    </source>
</evidence>
<dbReference type="InterPro" id="IPR046355">
    <property type="entry name" value="Gab1-4-like"/>
</dbReference>
<dbReference type="Pfam" id="PF00169">
    <property type="entry name" value="PH"/>
    <property type="match status" value="1"/>
</dbReference>
<evidence type="ECO:0000259" key="2">
    <source>
        <dbReference type="PROSITE" id="PS50003"/>
    </source>
</evidence>
<evidence type="ECO:0000313" key="3">
    <source>
        <dbReference type="EMBL" id="KAF6025927.1"/>
    </source>
</evidence>
<dbReference type="PROSITE" id="PS50003">
    <property type="entry name" value="PH_DOMAIN"/>
    <property type="match status" value="1"/>
</dbReference>
<sequence>MSPYFHGARLALEFPLKSKWHRRYFVLHKPQGSLPHQYAFDYFKGEMDMSNRRRGSINLEECETILSNLDSSHYNHLFSIKTKARDKDRVYYLAADSDEDMMKWVNCLCSLCGLKMGTSEVLGSPASSILASPPPAENHIVAPNPPIRQDSIQLTVDLPAQKTLSNQSLVNEDLSNQILDEIEAREKGHMVVEDRRVEDSEQLGYTELSECTTGHNGNGEFIELYDVPKSQRLAPPTRLGGQSQSVRSRTKPSTSTLTCSRSANSSPMMSRTLPSRHHNEPLAPPRPPKPSQYAEEHYQNISSNSPILHRSNQPSPALSRFNGSRSTSEKFIFPSKTLPLNHSVGNSPSASRKTSAVNGRLSPAIDTLYHNTADFTHTETRSCSSSSVDARQRQKIDQLYDVPRSCNPITVAVPPPSLCTGNTTQTVHKYVNASAGIVSNYRGILDLVRQPVDENHYDLSPTTRVTDRPDRPYKPRNLSDQTTLDSLEDDAFQGSHSVLKVSKSFRTRAFTKDSVFSDSEDAVPPCTHEDIKLPSRINTNDSSSSSQIDSSSDEEDVDIENKNKVESEYDVLPPPKDVQPLLPARLHNKPLSHTHTMDSIKLGVNTSPFNVKRSSSMSQVLPPPHGSMSKLPNMGGASPNLALRHQKQLRSERSSSVCANDWRNKTADINSTGLSQIMPVHRPVTPVAGDIQYIELEQNQERAEPSPKPSRSSLSSTNFTANSNFLEYTDIDILKTQALTETRRERDLNLRKKSENQEP</sequence>
<dbReference type="AlphaFoldDB" id="A0A7J7JIN3"/>
<dbReference type="GO" id="GO:0005737">
    <property type="term" value="C:cytoplasm"/>
    <property type="evidence" value="ECO:0007669"/>
    <property type="project" value="TreeGrafter"/>
</dbReference>
<dbReference type="SMART" id="SM00233">
    <property type="entry name" value="PH"/>
    <property type="match status" value="1"/>
</dbReference>
<dbReference type="OrthoDB" id="67516at2759"/>
<dbReference type="Gene3D" id="2.30.29.30">
    <property type="entry name" value="Pleckstrin-homology domain (PH domain)/Phosphotyrosine-binding domain (PTB)"/>
    <property type="match status" value="1"/>
</dbReference>
<dbReference type="SUPFAM" id="SSF50729">
    <property type="entry name" value="PH domain-like"/>
    <property type="match status" value="1"/>
</dbReference>
<dbReference type="EMBL" id="VXIV02002393">
    <property type="protein sequence ID" value="KAF6025927.1"/>
    <property type="molecule type" value="Genomic_DNA"/>
</dbReference>
<feature type="region of interest" description="Disordered" evidence="1">
    <location>
        <begin position="232"/>
        <end position="293"/>
    </location>
</feature>
<accession>A0A7J7JIN3</accession>
<feature type="region of interest" description="Disordered" evidence="1">
    <location>
        <begin position="516"/>
        <end position="559"/>
    </location>
</feature>
<reference evidence="3" key="1">
    <citation type="submission" date="2020-06" db="EMBL/GenBank/DDBJ databases">
        <title>Draft genome of Bugula neritina, a colonial animal packing powerful symbionts and potential medicines.</title>
        <authorList>
            <person name="Rayko M."/>
        </authorList>
    </citation>
    <scope>NUCLEOTIDE SEQUENCE [LARGE SCALE GENOMIC DNA]</scope>
    <source>
        <strain evidence="3">Kwan_BN1</strain>
    </source>
</reference>
<dbReference type="PANTHER" id="PTHR45960">
    <property type="entry name" value="GRB2-ASSOCIATED-BINDING PROTEIN"/>
    <property type="match status" value="1"/>
</dbReference>
<gene>
    <name evidence="3" type="ORF">EB796_015767</name>
</gene>
<keyword evidence="4" id="KW-1185">Reference proteome</keyword>
<feature type="region of interest" description="Disordered" evidence="1">
    <location>
        <begin position="457"/>
        <end position="482"/>
    </location>
</feature>
<dbReference type="InterPro" id="IPR001849">
    <property type="entry name" value="PH_domain"/>
</dbReference>
<comment type="caution">
    <text evidence="3">The sequence shown here is derived from an EMBL/GenBank/DDBJ whole genome shotgun (WGS) entry which is preliminary data.</text>
</comment>
<dbReference type="PANTHER" id="PTHR45960:SF2">
    <property type="entry name" value="PROTEIN DAUGHTER OF SEVENLESS"/>
    <property type="match status" value="1"/>
</dbReference>
<feature type="domain" description="PH" evidence="2">
    <location>
        <begin position="1"/>
        <end position="113"/>
    </location>
</feature>
<dbReference type="Proteomes" id="UP000593567">
    <property type="component" value="Unassembled WGS sequence"/>
</dbReference>
<feature type="compositionally biased region" description="Polar residues" evidence="1">
    <location>
        <begin position="338"/>
        <end position="357"/>
    </location>
</feature>
<dbReference type="GO" id="GO:0007165">
    <property type="term" value="P:signal transduction"/>
    <property type="evidence" value="ECO:0007669"/>
    <property type="project" value="TreeGrafter"/>
</dbReference>
<organism evidence="3 4">
    <name type="scientific">Bugula neritina</name>
    <name type="common">Brown bryozoan</name>
    <name type="synonym">Sertularia neritina</name>
    <dbReference type="NCBI Taxonomy" id="10212"/>
    <lineage>
        <taxon>Eukaryota</taxon>
        <taxon>Metazoa</taxon>
        <taxon>Spiralia</taxon>
        <taxon>Lophotrochozoa</taxon>
        <taxon>Bryozoa</taxon>
        <taxon>Gymnolaemata</taxon>
        <taxon>Cheilostomatida</taxon>
        <taxon>Flustrina</taxon>
        <taxon>Buguloidea</taxon>
        <taxon>Bugulidae</taxon>
        <taxon>Bugula</taxon>
    </lineage>
</organism>
<evidence type="ECO:0000313" key="4">
    <source>
        <dbReference type="Proteomes" id="UP000593567"/>
    </source>
</evidence>
<protein>
    <submittedName>
        <fullName evidence="3">GAB1</fullName>
    </submittedName>
</protein>
<dbReference type="InterPro" id="IPR011993">
    <property type="entry name" value="PH-like_dom_sf"/>
</dbReference>
<dbReference type="GO" id="GO:0035591">
    <property type="term" value="F:signaling adaptor activity"/>
    <property type="evidence" value="ECO:0007669"/>
    <property type="project" value="TreeGrafter"/>
</dbReference>
<name>A0A7J7JIN3_BUGNE</name>
<feature type="compositionally biased region" description="Polar residues" evidence="1">
    <location>
        <begin position="240"/>
        <end position="273"/>
    </location>
</feature>
<feature type="compositionally biased region" description="Low complexity" evidence="1">
    <location>
        <begin position="535"/>
        <end position="550"/>
    </location>
</feature>
<feature type="region of interest" description="Disordered" evidence="1">
    <location>
        <begin position="304"/>
        <end position="323"/>
    </location>
</feature>
<feature type="region of interest" description="Disordered" evidence="1">
    <location>
        <begin position="337"/>
        <end position="358"/>
    </location>
</feature>